<dbReference type="GeneID" id="30146086"/>
<dbReference type="GO" id="GO:0032040">
    <property type="term" value="C:small-subunit processome"/>
    <property type="evidence" value="ECO:0007669"/>
    <property type="project" value="EnsemblFungi"/>
</dbReference>
<feature type="repeat" description="WD" evidence="1">
    <location>
        <begin position="202"/>
        <end position="243"/>
    </location>
</feature>
<dbReference type="PROSITE" id="PS50082">
    <property type="entry name" value="WD_REPEATS_2"/>
    <property type="match status" value="1"/>
</dbReference>
<dbReference type="InterPro" id="IPR036322">
    <property type="entry name" value="WD40_repeat_dom_sf"/>
</dbReference>
<gene>
    <name evidence="2" type="ORF">BABINDRAFT_160445</name>
</gene>
<dbReference type="AlphaFoldDB" id="A0A1E3QTK8"/>
<protein>
    <submittedName>
        <fullName evidence="2">Uncharacterized protein</fullName>
    </submittedName>
</protein>
<dbReference type="OrthoDB" id="8883818at2759"/>
<dbReference type="InterPro" id="IPR015943">
    <property type="entry name" value="WD40/YVTN_repeat-like_dom_sf"/>
</dbReference>
<dbReference type="GO" id="GO:0000462">
    <property type="term" value="P:maturation of SSU-rRNA from tricistronic rRNA transcript (SSU-rRNA, 5.8S rRNA, LSU-rRNA)"/>
    <property type="evidence" value="ECO:0007669"/>
    <property type="project" value="EnsemblFungi"/>
</dbReference>
<dbReference type="SMART" id="SM00320">
    <property type="entry name" value="WD40"/>
    <property type="match status" value="7"/>
</dbReference>
<dbReference type="Proteomes" id="UP000094336">
    <property type="component" value="Unassembled WGS sequence"/>
</dbReference>
<keyword evidence="1" id="KW-0853">WD repeat</keyword>
<reference evidence="3" key="1">
    <citation type="submission" date="2016-05" db="EMBL/GenBank/DDBJ databases">
        <title>Comparative genomics of biotechnologically important yeasts.</title>
        <authorList>
            <consortium name="DOE Joint Genome Institute"/>
            <person name="Riley R."/>
            <person name="Haridas S."/>
            <person name="Wolfe K.H."/>
            <person name="Lopes M.R."/>
            <person name="Hittinger C.T."/>
            <person name="Goker M."/>
            <person name="Salamov A."/>
            <person name="Wisecaver J."/>
            <person name="Long T.M."/>
            <person name="Aerts A.L."/>
            <person name="Barry K."/>
            <person name="Choi C."/>
            <person name="Clum A."/>
            <person name="Coughlan A.Y."/>
            <person name="Deshpande S."/>
            <person name="Douglass A.P."/>
            <person name="Hanson S.J."/>
            <person name="Klenk H.-P."/>
            <person name="Labutti K."/>
            <person name="Lapidus A."/>
            <person name="Lindquist E."/>
            <person name="Lipzen A."/>
            <person name="Meier-Kolthoff J.P."/>
            <person name="Ohm R.A."/>
            <person name="Otillar R.P."/>
            <person name="Pangilinan J."/>
            <person name="Peng Y."/>
            <person name="Rokas A."/>
            <person name="Rosa C.A."/>
            <person name="Scheuner C."/>
            <person name="Sibirny A.A."/>
            <person name="Slot J.C."/>
            <person name="Stielow J.B."/>
            <person name="Sun H."/>
            <person name="Kurtzman C.P."/>
            <person name="Blackwell M."/>
            <person name="Grigoriev I.V."/>
            <person name="Jeffries T.W."/>
        </authorList>
    </citation>
    <scope>NUCLEOTIDE SEQUENCE [LARGE SCALE GENOMIC DNA]</scope>
    <source>
        <strain evidence="3">NRRL Y-12698</strain>
    </source>
</reference>
<dbReference type="Pfam" id="PF00400">
    <property type="entry name" value="WD40"/>
    <property type="match status" value="3"/>
</dbReference>
<name>A0A1E3QTK8_9ASCO</name>
<evidence type="ECO:0000256" key="1">
    <source>
        <dbReference type="PROSITE-ProRule" id="PRU00221"/>
    </source>
</evidence>
<keyword evidence="3" id="KW-1185">Reference proteome</keyword>
<evidence type="ECO:0000313" key="3">
    <source>
        <dbReference type="Proteomes" id="UP000094336"/>
    </source>
</evidence>
<dbReference type="InterPro" id="IPR046351">
    <property type="entry name" value="UTP4"/>
</dbReference>
<evidence type="ECO:0000313" key="2">
    <source>
        <dbReference type="EMBL" id="ODQ81025.1"/>
    </source>
</evidence>
<dbReference type="PANTHER" id="PTHR44163">
    <property type="entry name" value="U3 SMALL NUCLEOLAR RNA-ASSOCIATED PROTEIN 4 HOMOLOG"/>
    <property type="match status" value="1"/>
</dbReference>
<dbReference type="GO" id="GO:0030686">
    <property type="term" value="C:90S preribosome"/>
    <property type="evidence" value="ECO:0007669"/>
    <property type="project" value="EnsemblFungi"/>
</dbReference>
<dbReference type="PANTHER" id="PTHR44163:SF1">
    <property type="entry name" value="U3 SMALL NUCLEOLAR RNA-ASSOCIATED PROTEIN 4 HOMOLOG"/>
    <property type="match status" value="1"/>
</dbReference>
<dbReference type="GO" id="GO:0045943">
    <property type="term" value="P:positive regulation of transcription by RNA polymerase I"/>
    <property type="evidence" value="ECO:0007669"/>
    <property type="project" value="EnsemblFungi"/>
</dbReference>
<proteinExistence type="predicted"/>
<dbReference type="InterPro" id="IPR001680">
    <property type="entry name" value="WD40_rpt"/>
</dbReference>
<dbReference type="SUPFAM" id="SSF50978">
    <property type="entry name" value="WD40 repeat-like"/>
    <property type="match status" value="2"/>
</dbReference>
<dbReference type="GO" id="GO:0003723">
    <property type="term" value="F:RNA binding"/>
    <property type="evidence" value="ECO:0007669"/>
    <property type="project" value="TreeGrafter"/>
</dbReference>
<accession>A0A1E3QTK8</accession>
<dbReference type="FunFam" id="2.130.10.10:FF:000896">
    <property type="entry name" value="U3 small nucleolar RNA-associated protein 4"/>
    <property type="match status" value="1"/>
</dbReference>
<dbReference type="Gene3D" id="2.130.10.10">
    <property type="entry name" value="YVTN repeat-like/Quinoprotein amine dehydrogenase"/>
    <property type="match status" value="2"/>
</dbReference>
<dbReference type="STRING" id="984486.A0A1E3QTK8"/>
<dbReference type="RefSeq" id="XP_018986353.1">
    <property type="nucleotide sequence ID" value="XM_019128233.1"/>
</dbReference>
<dbReference type="GO" id="GO:0034455">
    <property type="term" value="C:t-UTP complex"/>
    <property type="evidence" value="ECO:0007669"/>
    <property type="project" value="EnsemblFungi"/>
</dbReference>
<organism evidence="2 3">
    <name type="scientific">Babjeviella inositovora NRRL Y-12698</name>
    <dbReference type="NCBI Taxonomy" id="984486"/>
    <lineage>
        <taxon>Eukaryota</taxon>
        <taxon>Fungi</taxon>
        <taxon>Dikarya</taxon>
        <taxon>Ascomycota</taxon>
        <taxon>Saccharomycotina</taxon>
        <taxon>Pichiomycetes</taxon>
        <taxon>Serinales incertae sedis</taxon>
        <taxon>Babjeviella</taxon>
    </lineage>
</organism>
<dbReference type="EMBL" id="KV454428">
    <property type="protein sequence ID" value="ODQ81025.1"/>
    <property type="molecule type" value="Genomic_DNA"/>
</dbReference>
<sequence length="726" mass="80658">MNIHRCRFVDYTPHTITSLAFSHKSSSAQFTPTNLRLAVGRANGGIEIWNGRQNWYHETTLQGGRGRSIEGVVWSLWNKDSPRLFSIGGSTVITEWNLKTGKPLANFDCNTGVIWSIAASENGEKLVVGCDDGSVVLVDISGGPGSVEFEGILQRQDSRVLSIAWIGNERVVGGCADGRIRVWSCAGDDKYRLVSTMRVDKSKAESTLVWSVLVLPHQNQLVSGDSTGSVKFWDLEHFAMQQSFSVHDADVLCLTADFSGEKVFSAGIDRKIFNFNLLADKKAARWVNTSNRLLHANDVRTMASFESKNANFLVSGGVERSIVINSMTDFQDGPYRKLPPTPQTSPVGVNELERLVYMWQDQEVSIWKVQGDELEGSHRLVAKLNLADEENITSVASSVDGKLLAVARLTGIKVFQIELKKQKMKITKIRNVPALDAVGARNLLFTDSQLVFTSPEDELYTIDVAENGFDNESIREIEFADQPAYKLAHLAQIRTLKYANGKLSVTRLNGSIEIVDVASGTVQQLTKLAVPPVAAEFTANGTLLVLTAENKLYEFELAAKGDNLLTKWSRNNTEYLPAQFTLLEDKPVGMFMDNKRSSRVWVYGASWLAFFDLSQDVPFAKNAGKKRARGGLCIEDGDSHSVEDEDEEAIDEMEIMKTVRQSAADRLKRKQSSTEMEEGSRAFWMTEKYKPLLFVGAFGEGEIVVIERPVFHLPTPPAFNLHQIKV</sequence>